<dbReference type="EMBL" id="CM029039">
    <property type="protein sequence ID" value="KAG2646957.1"/>
    <property type="molecule type" value="Genomic_DNA"/>
</dbReference>
<keyword evidence="3" id="KW-1185">Reference proteome</keyword>
<feature type="region of interest" description="Disordered" evidence="1">
    <location>
        <begin position="198"/>
        <end position="217"/>
    </location>
</feature>
<accession>A0A8T0WLP3</accession>
<sequence>MQGPPGETYGLAAMDFDYVAATPGNRWAGESAARRRQRRLSSPSLRTYLTPAFDAVAAGDGGVSGYSSSSSGGLDLGFDASLLRYRRACFAASADLDSRVLLYSPQSAPPPPPPQVRTAYAAADDGVWAAGGGRYGSKRETGRLAAVPGFQEFDDGVLFISARQATADHPTAAARGPSPNSVKLSADLRLPEDGVVPATNAEFSTPKPEAQASAEPVVPTEEEVAEALYSDHPGHRRLPIFREICPE</sequence>
<evidence type="ECO:0000313" key="3">
    <source>
        <dbReference type="Proteomes" id="UP000823388"/>
    </source>
</evidence>
<name>A0A8T0WLP3_PANVG</name>
<dbReference type="Proteomes" id="UP000823388">
    <property type="component" value="Chromosome 2K"/>
</dbReference>
<dbReference type="OrthoDB" id="679702at2759"/>
<organism evidence="2 3">
    <name type="scientific">Panicum virgatum</name>
    <name type="common">Blackwell switchgrass</name>
    <dbReference type="NCBI Taxonomy" id="38727"/>
    <lineage>
        <taxon>Eukaryota</taxon>
        <taxon>Viridiplantae</taxon>
        <taxon>Streptophyta</taxon>
        <taxon>Embryophyta</taxon>
        <taxon>Tracheophyta</taxon>
        <taxon>Spermatophyta</taxon>
        <taxon>Magnoliopsida</taxon>
        <taxon>Liliopsida</taxon>
        <taxon>Poales</taxon>
        <taxon>Poaceae</taxon>
        <taxon>PACMAD clade</taxon>
        <taxon>Panicoideae</taxon>
        <taxon>Panicodae</taxon>
        <taxon>Paniceae</taxon>
        <taxon>Panicinae</taxon>
        <taxon>Panicum</taxon>
        <taxon>Panicum sect. Hiantes</taxon>
    </lineage>
</organism>
<dbReference type="AlphaFoldDB" id="A0A8T0WLP3"/>
<evidence type="ECO:0000313" key="2">
    <source>
        <dbReference type="EMBL" id="KAG2646957.1"/>
    </source>
</evidence>
<gene>
    <name evidence="2" type="ORF">PVAP13_2KG541800</name>
</gene>
<protein>
    <submittedName>
        <fullName evidence="2">Uncharacterized protein</fullName>
    </submittedName>
</protein>
<proteinExistence type="predicted"/>
<reference evidence="2" key="1">
    <citation type="submission" date="2020-05" db="EMBL/GenBank/DDBJ databases">
        <title>WGS assembly of Panicum virgatum.</title>
        <authorList>
            <person name="Lovell J.T."/>
            <person name="Jenkins J."/>
            <person name="Shu S."/>
            <person name="Juenger T.E."/>
            <person name="Schmutz J."/>
        </authorList>
    </citation>
    <scope>NUCLEOTIDE SEQUENCE</scope>
    <source>
        <strain evidence="2">AP13</strain>
    </source>
</reference>
<comment type="caution">
    <text evidence="2">The sequence shown here is derived from an EMBL/GenBank/DDBJ whole genome shotgun (WGS) entry which is preliminary data.</text>
</comment>
<evidence type="ECO:0000256" key="1">
    <source>
        <dbReference type="SAM" id="MobiDB-lite"/>
    </source>
</evidence>